<reference evidence="2 3" key="1">
    <citation type="journal article" date="2020" name="Cell">
        <title>Large-Scale Comparative Analyses of Tick Genomes Elucidate Their Genetic Diversity and Vector Capacities.</title>
        <authorList>
            <consortium name="Tick Genome and Microbiome Consortium (TIGMIC)"/>
            <person name="Jia N."/>
            <person name="Wang J."/>
            <person name="Shi W."/>
            <person name="Du L."/>
            <person name="Sun Y."/>
            <person name="Zhan W."/>
            <person name="Jiang J.F."/>
            <person name="Wang Q."/>
            <person name="Zhang B."/>
            <person name="Ji P."/>
            <person name="Bell-Sakyi L."/>
            <person name="Cui X.M."/>
            <person name="Yuan T.T."/>
            <person name="Jiang B.G."/>
            <person name="Yang W.F."/>
            <person name="Lam T.T."/>
            <person name="Chang Q.C."/>
            <person name="Ding S.J."/>
            <person name="Wang X.J."/>
            <person name="Zhu J.G."/>
            <person name="Ruan X.D."/>
            <person name="Zhao L."/>
            <person name="Wei J.T."/>
            <person name="Ye R.Z."/>
            <person name="Que T.C."/>
            <person name="Du C.H."/>
            <person name="Zhou Y.H."/>
            <person name="Cheng J.X."/>
            <person name="Dai P.F."/>
            <person name="Guo W.B."/>
            <person name="Han X.H."/>
            <person name="Huang E.J."/>
            <person name="Li L.F."/>
            <person name="Wei W."/>
            <person name="Gao Y.C."/>
            <person name="Liu J.Z."/>
            <person name="Shao H.Z."/>
            <person name="Wang X."/>
            <person name="Wang C.C."/>
            <person name="Yang T.C."/>
            <person name="Huo Q.B."/>
            <person name="Li W."/>
            <person name="Chen H.Y."/>
            <person name="Chen S.E."/>
            <person name="Zhou L.G."/>
            <person name="Ni X.B."/>
            <person name="Tian J.H."/>
            <person name="Sheng Y."/>
            <person name="Liu T."/>
            <person name="Pan Y.S."/>
            <person name="Xia L.Y."/>
            <person name="Li J."/>
            <person name="Zhao F."/>
            <person name="Cao W.C."/>
        </authorList>
    </citation>
    <scope>NUCLEOTIDE SEQUENCE [LARGE SCALE GENOMIC DNA]</scope>
    <source>
        <strain evidence="2">HaeL-2018</strain>
    </source>
</reference>
<dbReference type="PANTHER" id="PTHR19303:SF52">
    <property type="entry name" value="TIGGER TRANSPOSABLE ELEMENT-DERIVED PROTEIN 6"/>
    <property type="match status" value="1"/>
</dbReference>
<dbReference type="Proteomes" id="UP000821853">
    <property type="component" value="Unassembled WGS sequence"/>
</dbReference>
<dbReference type="GO" id="GO:0003677">
    <property type="term" value="F:DNA binding"/>
    <property type="evidence" value="ECO:0007669"/>
    <property type="project" value="TreeGrafter"/>
</dbReference>
<dbReference type="PANTHER" id="PTHR19303">
    <property type="entry name" value="TRANSPOSON"/>
    <property type="match status" value="1"/>
</dbReference>
<dbReference type="OMA" id="LMIVDNC"/>
<comment type="caution">
    <text evidence="2">The sequence shown here is derived from an EMBL/GenBank/DDBJ whole genome shotgun (WGS) entry which is preliminary data.</text>
</comment>
<dbReference type="GO" id="GO:0005634">
    <property type="term" value="C:nucleus"/>
    <property type="evidence" value="ECO:0007669"/>
    <property type="project" value="TreeGrafter"/>
</dbReference>
<proteinExistence type="predicted"/>
<dbReference type="InterPro" id="IPR050863">
    <property type="entry name" value="CenT-Element_Derived"/>
</dbReference>
<evidence type="ECO:0000313" key="2">
    <source>
        <dbReference type="EMBL" id="KAH9378405.1"/>
    </source>
</evidence>
<protein>
    <recommendedName>
        <fullName evidence="1">DDE-1 domain-containing protein</fullName>
    </recommendedName>
</protein>
<dbReference type="AlphaFoldDB" id="A0A9J6GSG3"/>
<name>A0A9J6GSG3_HAELO</name>
<feature type="domain" description="DDE-1" evidence="1">
    <location>
        <begin position="1"/>
        <end position="116"/>
    </location>
</feature>
<keyword evidence="3" id="KW-1185">Reference proteome</keyword>
<evidence type="ECO:0000313" key="3">
    <source>
        <dbReference type="Proteomes" id="UP000821853"/>
    </source>
</evidence>
<evidence type="ECO:0000259" key="1">
    <source>
        <dbReference type="Pfam" id="PF03184"/>
    </source>
</evidence>
<dbReference type="OrthoDB" id="6507469at2759"/>
<organism evidence="2 3">
    <name type="scientific">Haemaphysalis longicornis</name>
    <name type="common">Bush tick</name>
    <dbReference type="NCBI Taxonomy" id="44386"/>
    <lineage>
        <taxon>Eukaryota</taxon>
        <taxon>Metazoa</taxon>
        <taxon>Ecdysozoa</taxon>
        <taxon>Arthropoda</taxon>
        <taxon>Chelicerata</taxon>
        <taxon>Arachnida</taxon>
        <taxon>Acari</taxon>
        <taxon>Parasitiformes</taxon>
        <taxon>Ixodida</taxon>
        <taxon>Ixodoidea</taxon>
        <taxon>Ixodidae</taxon>
        <taxon>Haemaphysalinae</taxon>
        <taxon>Haemaphysalis</taxon>
    </lineage>
</organism>
<sequence>MTRKLFSEWQLEVDDEMRRAGRRILIIVDNCSAHLVNVRLTNVRLEFFPLDCTSLLQPLDQGVKKSVNAHYRRRLVQRVLINLRMKVATTINVGQAAEMIPEAWWSVTATTTENCWRKAGLLDTPPETEQMVPDSEECEPWDEVTEKLAVAAAVTFEDYAECDDEACTSAEL</sequence>
<dbReference type="Pfam" id="PF03184">
    <property type="entry name" value="DDE_1"/>
    <property type="match status" value="1"/>
</dbReference>
<gene>
    <name evidence="2" type="ORF">HPB48_017512</name>
</gene>
<dbReference type="EMBL" id="JABSTR010000008">
    <property type="protein sequence ID" value="KAH9378405.1"/>
    <property type="molecule type" value="Genomic_DNA"/>
</dbReference>
<dbReference type="InterPro" id="IPR004875">
    <property type="entry name" value="DDE_SF_endonuclease_dom"/>
</dbReference>
<dbReference type="VEuPathDB" id="VectorBase:HLOH_053544"/>
<accession>A0A9J6GSG3</accession>